<dbReference type="AlphaFoldDB" id="A0A286U580"/>
<dbReference type="InParanoid" id="A0A286U580"/>
<dbReference type="STRING" id="2282107.A0A286U580"/>
<comment type="caution">
    <text evidence="3">The sequence shown here is derived from an EMBL/GenBank/DDBJ whole genome shotgun (WGS) entry which is preliminary data.</text>
</comment>
<reference evidence="3 4" key="1">
    <citation type="journal article" date="2017" name="Mol. Ecol.">
        <title>Comparative and population genomic landscape of Phellinus noxius: A hypervariable fungus causing root rot in trees.</title>
        <authorList>
            <person name="Chung C.L."/>
            <person name="Lee T.J."/>
            <person name="Akiba M."/>
            <person name="Lee H.H."/>
            <person name="Kuo T.H."/>
            <person name="Liu D."/>
            <person name="Ke H.M."/>
            <person name="Yokoi T."/>
            <person name="Roa M.B."/>
            <person name="Lu M.J."/>
            <person name="Chang Y.Y."/>
            <person name="Ann P.J."/>
            <person name="Tsai J.N."/>
            <person name="Chen C.Y."/>
            <person name="Tzean S.S."/>
            <person name="Ota Y."/>
            <person name="Hattori T."/>
            <person name="Sahashi N."/>
            <person name="Liou R.F."/>
            <person name="Kikuchi T."/>
            <person name="Tsai I.J."/>
        </authorList>
    </citation>
    <scope>NUCLEOTIDE SEQUENCE [LARGE SCALE GENOMIC DNA]</scope>
    <source>
        <strain evidence="3 4">FFPRI411160</strain>
    </source>
</reference>
<proteinExistence type="predicted"/>
<organism evidence="3 4">
    <name type="scientific">Pyrrhoderma noxium</name>
    <dbReference type="NCBI Taxonomy" id="2282107"/>
    <lineage>
        <taxon>Eukaryota</taxon>
        <taxon>Fungi</taxon>
        <taxon>Dikarya</taxon>
        <taxon>Basidiomycota</taxon>
        <taxon>Agaricomycotina</taxon>
        <taxon>Agaricomycetes</taxon>
        <taxon>Hymenochaetales</taxon>
        <taxon>Hymenochaetaceae</taxon>
        <taxon>Pyrrhoderma</taxon>
    </lineage>
</organism>
<name>A0A286U580_9AGAM</name>
<evidence type="ECO:0000256" key="2">
    <source>
        <dbReference type="SAM" id="MobiDB-lite"/>
    </source>
</evidence>
<sequence>MVATRSQKVSSEDRDKKTRRFSLLDHALGALVDLQVRNGSKKHSIRAFRNQVIKNTEAQNDPLRKGWKRWIDLACEKLMNLGILDNQAPPGQVVLTSEGKKKLNEASKALELQPEHAHAPDCSEPTRIRNYLCETQSISRKEWERRASGKPQFQIDLEYLLQHGGNEKKLMRLKKAELVAGINKLSTYLTKIVELEEANRKLKSELEDKDDTHLDLLDEVMQLKEELSSLSQVTNTSVIDEYIVLEEDDMLLDPPSFMDVDMDYTSEYTLDTVTPNSPSVYAETDVCEIEESTGTDIEQHQSGIMKTITNVTSLFKSGSLRATGSIISQISKCPTPVPSDIGSVPGTPLPSGFEMNQGNILESNQSTALGITRAPCTENVDYSFINEPSFDPDVTYVNDDPVLPSTPTKLGKGKARIEDIQFNQLMSPPQTSPLRFPSQLQSCMANGIQVNNMQVFSNTAESIHMEKYLANKAVVCQHEEEIKLLKESLSQKDIMIKELKEEYAKKLQEMEAKLKIAEDNMMEAYENLKQYLEGDIIKQEEEERRRREQEAARAKERAAHMEKLNIVKSKMQQRLVDNDQSSVP</sequence>
<evidence type="ECO:0000313" key="4">
    <source>
        <dbReference type="Proteomes" id="UP000217199"/>
    </source>
</evidence>
<keyword evidence="1" id="KW-0175">Coiled coil</keyword>
<dbReference type="EMBL" id="NBII01000012">
    <property type="protein sequence ID" value="PAV14733.1"/>
    <property type="molecule type" value="Genomic_DNA"/>
</dbReference>
<evidence type="ECO:0000256" key="1">
    <source>
        <dbReference type="SAM" id="Coils"/>
    </source>
</evidence>
<dbReference type="OrthoDB" id="3271002at2759"/>
<feature type="region of interest" description="Disordered" evidence="2">
    <location>
        <begin position="539"/>
        <end position="559"/>
    </location>
</feature>
<keyword evidence="4" id="KW-1185">Reference proteome</keyword>
<accession>A0A286U580</accession>
<feature type="coiled-coil region" evidence="1">
    <location>
        <begin position="185"/>
        <end position="226"/>
    </location>
</feature>
<evidence type="ECO:0000313" key="3">
    <source>
        <dbReference type="EMBL" id="PAV14733.1"/>
    </source>
</evidence>
<gene>
    <name evidence="3" type="ORF">PNOK_0981100</name>
</gene>
<dbReference type="Proteomes" id="UP000217199">
    <property type="component" value="Unassembled WGS sequence"/>
</dbReference>
<protein>
    <submittedName>
        <fullName evidence="3">Uncharacterized protein</fullName>
    </submittedName>
</protein>